<evidence type="ECO:0000313" key="3">
    <source>
        <dbReference type="Proteomes" id="UP001295740"/>
    </source>
</evidence>
<sequence length="738" mass="81470">MSAQEANSTDPNFLKIPFSQRWEPHKATISSLYADNEIDVYHFKKWNISKSIPSSIKDQAIKTIRKRTRDGKATGGVKFNGEDIDKKRLRRHLNDTSRRNIEWQLSGTVFAHWNLPYKALQATSTTEVGAPSPFGRDWASPMGIVAFSPQGPLNGPSPTNAPSPLNAPTPTTLAIRVKIFDDRARYLIQGMNEKFLKDMPTSERRLATTWLFAFRTSKYWGKGPMQWTPYLLGFLDFMDANTSANTPAAIDDASPSNTEPNRIGGTLAQGSLRPSPLCSWSIHCDTPRYVRIPSPPSSEDGESDLDLDPDNAESWHRWSPAEADASNLTSRLQQALQFNMFSNIDTKDLPLSTTQVIKAVSCSPDALSTEAIGFAMMARNVELLENLLGGTDSSRLDMTRLFPFHLAATHLDGATTCCNLISFSMGAMAGRNLIKNLYVNDLGHTVLDSLMITVLKGHTSCAPYMVDEGMKKSQRFPGEDVDVCGRWDADSPCIRALNAKGTARIIFSWKHMFYHTSAQAVCHSIAAIFNVDYSPDINTPSGLFIRYCSTCNERLQPSPLHTLVLTTFYLAQYGCQGENLLGALACLVCLLAYGADPLAKAEISVEELLGNDATDRCNHTQLDPLELGEQVPMVIKAAWPAERDPALRHSWRNQSDVNFDFGGFDAGHGYGGFPFGYERELWEEANTADDGDSEDNDDGPSNVCDHAGDSPNFYGGSSGLGTLWAAIQTELLTYRRLE</sequence>
<feature type="region of interest" description="Disordered" evidence="1">
    <location>
        <begin position="291"/>
        <end position="314"/>
    </location>
</feature>
<feature type="compositionally biased region" description="Acidic residues" evidence="1">
    <location>
        <begin position="299"/>
        <end position="311"/>
    </location>
</feature>
<proteinExistence type="predicted"/>
<dbReference type="AlphaFoldDB" id="A0AAI8YJD6"/>
<name>A0AAI8YJD6_9PEZI</name>
<dbReference type="EMBL" id="CAUWAG010000012">
    <property type="protein sequence ID" value="CAJ2509436.1"/>
    <property type="molecule type" value="Genomic_DNA"/>
</dbReference>
<protein>
    <submittedName>
        <fullName evidence="2">Uu.00g144620.m01.CDS01</fullName>
    </submittedName>
</protein>
<feature type="region of interest" description="Disordered" evidence="1">
    <location>
        <begin position="686"/>
        <end position="710"/>
    </location>
</feature>
<keyword evidence="3" id="KW-1185">Reference proteome</keyword>
<reference evidence="2" key="1">
    <citation type="submission" date="2023-10" db="EMBL/GenBank/DDBJ databases">
        <authorList>
            <person name="Hackl T."/>
        </authorList>
    </citation>
    <scope>NUCLEOTIDE SEQUENCE</scope>
</reference>
<evidence type="ECO:0000256" key="1">
    <source>
        <dbReference type="SAM" id="MobiDB-lite"/>
    </source>
</evidence>
<accession>A0AAI8YJD6</accession>
<comment type="caution">
    <text evidence="2">The sequence shown here is derived from an EMBL/GenBank/DDBJ whole genome shotgun (WGS) entry which is preliminary data.</text>
</comment>
<gene>
    <name evidence="2" type="ORF">KHLLAP_LOCUS9904</name>
</gene>
<dbReference type="Proteomes" id="UP001295740">
    <property type="component" value="Unassembled WGS sequence"/>
</dbReference>
<feature type="compositionally biased region" description="Acidic residues" evidence="1">
    <location>
        <begin position="686"/>
        <end position="698"/>
    </location>
</feature>
<evidence type="ECO:0000313" key="2">
    <source>
        <dbReference type="EMBL" id="CAJ2509436.1"/>
    </source>
</evidence>
<dbReference type="PANTHER" id="PTHR38788:SF3">
    <property type="entry name" value="CLR5 DOMAIN-CONTAINING PROTEIN"/>
    <property type="match status" value="1"/>
</dbReference>
<organism evidence="2 3">
    <name type="scientific">Anthostomella pinea</name>
    <dbReference type="NCBI Taxonomy" id="933095"/>
    <lineage>
        <taxon>Eukaryota</taxon>
        <taxon>Fungi</taxon>
        <taxon>Dikarya</taxon>
        <taxon>Ascomycota</taxon>
        <taxon>Pezizomycotina</taxon>
        <taxon>Sordariomycetes</taxon>
        <taxon>Xylariomycetidae</taxon>
        <taxon>Xylariales</taxon>
        <taxon>Xylariaceae</taxon>
        <taxon>Anthostomella</taxon>
    </lineage>
</organism>
<dbReference type="PANTHER" id="PTHR38788">
    <property type="entry name" value="CLR5 DOMAIN-CONTAINING PROTEIN"/>
    <property type="match status" value="1"/>
</dbReference>